<accession>A0A1Q4V8D9</accession>
<evidence type="ECO:0008006" key="4">
    <source>
        <dbReference type="Google" id="ProtNLM"/>
    </source>
</evidence>
<sequence length="302" mass="32854">MDRETGPDTTRPVRTHPAGTPCTGPRCRTGSGHAARAVTGTVLCLTCRTRLADALARLPALYQECGERHFRARTPAWAEAPGPRRPPTGPLHVPASDVRHAVLGVLACWAGTTVQKTGVRAPRRAVGDLCVFLHRNLGFLVRHPAAGEFAAEVADVRDRAERVARPERTGRTAVGPCAEPGCAGRLTARAARDRDDPSRVTCDTDPAHTWSGPEWLSLGRRLQTADTSGERPAAPRAPLPTAAVAVRTPRWLRQEDVTALWGVPRGSVYRLASEQGWERRRLDGRTYYAAEDVRRALVRTEG</sequence>
<gene>
    <name evidence="2" type="ORF">AB852_15095</name>
</gene>
<keyword evidence="3" id="KW-1185">Reference proteome</keyword>
<evidence type="ECO:0000313" key="3">
    <source>
        <dbReference type="Proteomes" id="UP000186455"/>
    </source>
</evidence>
<comment type="caution">
    <text evidence="2">The sequence shown here is derived from an EMBL/GenBank/DDBJ whole genome shotgun (WGS) entry which is preliminary data.</text>
</comment>
<dbReference type="RefSeq" id="WP_073788400.1">
    <property type="nucleotide sequence ID" value="NZ_LFBV01000003.1"/>
</dbReference>
<name>A0A1Q4V8D9_9ACTN</name>
<evidence type="ECO:0000313" key="2">
    <source>
        <dbReference type="EMBL" id="OKH94000.1"/>
    </source>
</evidence>
<proteinExistence type="predicted"/>
<protein>
    <recommendedName>
        <fullName evidence="4">Helix-turn-helix domain-containing protein</fullName>
    </recommendedName>
</protein>
<dbReference type="EMBL" id="LFBV01000003">
    <property type="protein sequence ID" value="OKH94000.1"/>
    <property type="molecule type" value="Genomic_DNA"/>
</dbReference>
<dbReference type="Proteomes" id="UP000186455">
    <property type="component" value="Unassembled WGS sequence"/>
</dbReference>
<organism evidence="2 3">
    <name type="scientific">Streptomyces uncialis</name>
    <dbReference type="NCBI Taxonomy" id="1048205"/>
    <lineage>
        <taxon>Bacteria</taxon>
        <taxon>Bacillati</taxon>
        <taxon>Actinomycetota</taxon>
        <taxon>Actinomycetes</taxon>
        <taxon>Kitasatosporales</taxon>
        <taxon>Streptomycetaceae</taxon>
        <taxon>Streptomyces</taxon>
    </lineage>
</organism>
<dbReference type="AlphaFoldDB" id="A0A1Q4V8D9"/>
<feature type="region of interest" description="Disordered" evidence="1">
    <location>
        <begin position="1"/>
        <end position="26"/>
    </location>
</feature>
<evidence type="ECO:0000256" key="1">
    <source>
        <dbReference type="SAM" id="MobiDB-lite"/>
    </source>
</evidence>
<reference evidence="2 3" key="1">
    <citation type="submission" date="2015-06" db="EMBL/GenBank/DDBJ databases">
        <title>Cloning and characterization of the uncialamcin biosynthetic gene cluster.</title>
        <authorList>
            <person name="Yan X."/>
            <person name="Huang T."/>
            <person name="Ge H."/>
            <person name="Shen B."/>
        </authorList>
    </citation>
    <scope>NUCLEOTIDE SEQUENCE [LARGE SCALE GENOMIC DNA]</scope>
    <source>
        <strain evidence="2 3">DCA2648</strain>
    </source>
</reference>